<dbReference type="Proteomes" id="UP000269721">
    <property type="component" value="Unassembled WGS sequence"/>
</dbReference>
<name>A0A4P9WPD3_9FUNG</name>
<dbReference type="EMBL" id="KZ994374">
    <property type="protein sequence ID" value="RKO93100.1"/>
    <property type="molecule type" value="Genomic_DNA"/>
</dbReference>
<evidence type="ECO:0000313" key="2">
    <source>
        <dbReference type="EMBL" id="RKO93100.1"/>
    </source>
</evidence>
<reference evidence="3" key="1">
    <citation type="journal article" date="2018" name="Nat. Microbiol.">
        <title>Leveraging single-cell genomics to expand the fungal tree of life.</title>
        <authorList>
            <person name="Ahrendt S.R."/>
            <person name="Quandt C.A."/>
            <person name="Ciobanu D."/>
            <person name="Clum A."/>
            <person name="Salamov A."/>
            <person name="Andreopoulos B."/>
            <person name="Cheng J.F."/>
            <person name="Woyke T."/>
            <person name="Pelin A."/>
            <person name="Henrissat B."/>
            <person name="Reynolds N.K."/>
            <person name="Benny G.L."/>
            <person name="Smith M.E."/>
            <person name="James T.Y."/>
            <person name="Grigoriev I.V."/>
        </authorList>
    </citation>
    <scope>NUCLEOTIDE SEQUENCE [LARGE SCALE GENOMIC DNA]</scope>
</reference>
<protein>
    <submittedName>
        <fullName evidence="2">Uncharacterized protein</fullName>
    </submittedName>
</protein>
<sequence>MHISTVHVSFALPLGLGGGEQRSGSKNYFGTAQTKRIVFLICGIRAWVTAIELGVRVGGGSSGSNKDGSVGTAKTPHPPERWRCWTHGVTATTPPHFEGKGVCERKGKRSGGHSCQGGANASKGGVSLLQKKLPQLHLQGALHQMII</sequence>
<organism evidence="2 3">
    <name type="scientific">Blyttiomyces helicus</name>
    <dbReference type="NCBI Taxonomy" id="388810"/>
    <lineage>
        <taxon>Eukaryota</taxon>
        <taxon>Fungi</taxon>
        <taxon>Fungi incertae sedis</taxon>
        <taxon>Chytridiomycota</taxon>
        <taxon>Chytridiomycota incertae sedis</taxon>
        <taxon>Chytridiomycetes</taxon>
        <taxon>Chytridiomycetes incertae sedis</taxon>
        <taxon>Blyttiomyces</taxon>
    </lineage>
</organism>
<evidence type="ECO:0000256" key="1">
    <source>
        <dbReference type="SAM" id="MobiDB-lite"/>
    </source>
</evidence>
<feature type="region of interest" description="Disordered" evidence="1">
    <location>
        <begin position="60"/>
        <end position="81"/>
    </location>
</feature>
<evidence type="ECO:0000313" key="3">
    <source>
        <dbReference type="Proteomes" id="UP000269721"/>
    </source>
</evidence>
<accession>A0A4P9WPD3</accession>
<keyword evidence="3" id="KW-1185">Reference proteome</keyword>
<dbReference type="AlphaFoldDB" id="A0A4P9WPD3"/>
<gene>
    <name evidence="2" type="ORF">BDK51DRAFT_26620</name>
</gene>
<proteinExistence type="predicted"/>
<feature type="region of interest" description="Disordered" evidence="1">
    <location>
        <begin position="96"/>
        <end position="118"/>
    </location>
</feature>